<evidence type="ECO:0000256" key="2">
    <source>
        <dbReference type="SAM" id="MobiDB-lite"/>
    </source>
</evidence>
<dbReference type="PROSITE" id="PS50084">
    <property type="entry name" value="KH_TYPE_1"/>
    <property type="match status" value="1"/>
</dbReference>
<dbReference type="SUPFAM" id="SSF52540">
    <property type="entry name" value="P-loop containing nucleoside triphosphate hydrolases"/>
    <property type="match status" value="1"/>
</dbReference>
<reference evidence="4" key="2">
    <citation type="journal article" date="2015" name="ISME J.">
        <title>A new class of marine Euryarchaeota group II from the Mediterranean deep chlorophyll maximum.</title>
        <authorList>
            <person name="Martin-Cuadrado A.B."/>
            <person name="Garcia-Heredia I."/>
            <person name="Molto A.G."/>
            <person name="Lopez-Ubeda R."/>
            <person name="Kimes N."/>
            <person name="Lopez-Garcia P."/>
            <person name="Moreira D."/>
            <person name="Rodriguez-Valera F."/>
        </authorList>
    </citation>
    <scope>NUCLEOTIDE SEQUENCE</scope>
</reference>
<dbReference type="SMART" id="SM00382">
    <property type="entry name" value="AAA"/>
    <property type="match status" value="1"/>
</dbReference>
<dbReference type="PANTHER" id="PTHR11603">
    <property type="entry name" value="AAA FAMILY ATPASE"/>
    <property type="match status" value="1"/>
</dbReference>
<feature type="region of interest" description="Disordered" evidence="2">
    <location>
        <begin position="422"/>
        <end position="456"/>
    </location>
</feature>
<name>A0A1B1T9H4_9ARCH</name>
<dbReference type="EMBL" id="KP211807">
    <property type="protein sequence ID" value="ANV78929.1"/>
    <property type="molecule type" value="Genomic_DNA"/>
</dbReference>
<dbReference type="InterPro" id="IPR052041">
    <property type="entry name" value="Nucleic_acid_metab_PIN/TRAM"/>
</dbReference>
<reference evidence="4" key="1">
    <citation type="submission" date="2014-11" db="EMBL/GenBank/DDBJ databases">
        <authorList>
            <person name="Zhu J."/>
            <person name="Qi W."/>
            <person name="Song R."/>
        </authorList>
    </citation>
    <scope>NUCLEOTIDE SEQUENCE</scope>
</reference>
<protein>
    <submittedName>
        <fullName evidence="4">Putative ATPase</fullName>
    </submittedName>
</protein>
<sequence>MAAFGDHPPIPASIENLLVDETVSTAFLKAECPTRVKCGHISSLSLKQLEDEIWTKPKLEQLSEELSLVIEQNETRSDCFVEIERTGCKIMQIGDLRITCAWPPFSDAWEITVVRPVAHLEISDYNLNDELMNRLKDHHRGVFVVGRPGSGKTTFAQAIAAYLDSEVGAMVKTMEAPRDLQVPQRVTQYAPLEGDLEKTAEVIFLVRPDFVIFDEVRRARDFEIFGDVRLAGVGLLGVTHANSALEAIQRLVGKVELGLISQVLDTVIHIEKGKVNQVLELKMVVRAPTGMEADLSRPVIEIKEFPSGKITHEMFAFGSEIAVVPVNFDDGEGGSPAMKLASEQLKREISRLTGIPVPHAKFLTDSSAEIFISESAIGAMVGTKGESIRQLEQDLNLKLKVNSIHNVPRALRKKIEQTSFGDEELDQWRSRSGRQWEYNSGKSKKGRRKARKNRNK</sequence>
<dbReference type="GO" id="GO:0003723">
    <property type="term" value="F:RNA binding"/>
    <property type="evidence" value="ECO:0007669"/>
    <property type="project" value="UniProtKB-UniRule"/>
</dbReference>
<dbReference type="PANTHER" id="PTHR11603:SF147">
    <property type="entry name" value="MEMBRANE PROTEIN"/>
    <property type="match status" value="1"/>
</dbReference>
<dbReference type="InterPro" id="IPR001482">
    <property type="entry name" value="T2SS/T4SS_dom"/>
</dbReference>
<evidence type="ECO:0000313" key="4">
    <source>
        <dbReference type="EMBL" id="ANV78929.1"/>
    </source>
</evidence>
<keyword evidence="1" id="KW-0694">RNA-binding</keyword>
<dbReference type="Gene3D" id="3.40.50.300">
    <property type="entry name" value="P-loop containing nucleotide triphosphate hydrolases"/>
    <property type="match status" value="1"/>
</dbReference>
<dbReference type="InterPro" id="IPR003593">
    <property type="entry name" value="AAA+_ATPase"/>
</dbReference>
<dbReference type="NCBIfam" id="NF010335">
    <property type="entry name" value="PRK13764.1"/>
    <property type="match status" value="1"/>
</dbReference>
<evidence type="ECO:0000256" key="1">
    <source>
        <dbReference type="PROSITE-ProRule" id="PRU00117"/>
    </source>
</evidence>
<accession>A0A1B1T9H4</accession>
<organism evidence="4">
    <name type="scientific">uncultured Poseidoniia archaeon</name>
    <dbReference type="NCBI Taxonomy" id="1697135"/>
    <lineage>
        <taxon>Archaea</taxon>
        <taxon>Methanobacteriati</taxon>
        <taxon>Thermoplasmatota</taxon>
        <taxon>Candidatus Poseidoniia</taxon>
        <taxon>environmental samples</taxon>
    </lineage>
</organism>
<feature type="compositionally biased region" description="Basic residues" evidence="2">
    <location>
        <begin position="442"/>
        <end position="456"/>
    </location>
</feature>
<dbReference type="AlphaFoldDB" id="A0A1B1T9H4"/>
<dbReference type="Pfam" id="PF00437">
    <property type="entry name" value="T2SSE"/>
    <property type="match status" value="1"/>
</dbReference>
<dbReference type="InterPro" id="IPR027417">
    <property type="entry name" value="P-loop_NTPase"/>
</dbReference>
<evidence type="ECO:0000259" key="3">
    <source>
        <dbReference type="SMART" id="SM00382"/>
    </source>
</evidence>
<feature type="domain" description="AAA+ ATPase" evidence="3">
    <location>
        <begin position="138"/>
        <end position="261"/>
    </location>
</feature>
<proteinExistence type="predicted"/>